<dbReference type="SUPFAM" id="SSF64288">
    <property type="entry name" value="Chorismate lyase-like"/>
    <property type="match status" value="1"/>
</dbReference>
<dbReference type="CDD" id="cd07377">
    <property type="entry name" value="WHTH_GntR"/>
    <property type="match status" value="1"/>
</dbReference>
<name>A0AAX1TTW8_9FUSO</name>
<dbReference type="Gene3D" id="3.40.1410.10">
    <property type="entry name" value="Chorismate lyase-like"/>
    <property type="match status" value="1"/>
</dbReference>
<dbReference type="Pfam" id="PF00392">
    <property type="entry name" value="GntR"/>
    <property type="match status" value="1"/>
</dbReference>
<dbReference type="KEGG" id="ful:C4N20_01075"/>
<dbReference type="Proteomes" id="UP000249008">
    <property type="component" value="Chromosome 1"/>
</dbReference>
<dbReference type="FunFam" id="1.10.10.10:FF:000079">
    <property type="entry name" value="GntR family transcriptional regulator"/>
    <property type="match status" value="1"/>
</dbReference>
<dbReference type="PANTHER" id="PTHR44846:SF1">
    <property type="entry name" value="MANNOSYL-D-GLYCERATE TRANSPORT_METABOLISM SYSTEM REPRESSOR MNGR-RELATED"/>
    <property type="match status" value="1"/>
</dbReference>
<dbReference type="InterPro" id="IPR011663">
    <property type="entry name" value="UTRA"/>
</dbReference>
<proteinExistence type="predicted"/>
<evidence type="ECO:0000313" key="5">
    <source>
        <dbReference type="EMBL" id="SQJ06862.1"/>
    </source>
</evidence>
<protein>
    <submittedName>
        <fullName evidence="5">HTH-type transcriptional repressor yvoA</fullName>
    </submittedName>
</protein>
<dbReference type="PANTHER" id="PTHR44846">
    <property type="entry name" value="MANNOSYL-D-GLYCERATE TRANSPORT/METABOLISM SYSTEM REPRESSOR MNGR-RELATED"/>
    <property type="match status" value="1"/>
</dbReference>
<dbReference type="GO" id="GO:0003700">
    <property type="term" value="F:DNA-binding transcription factor activity"/>
    <property type="evidence" value="ECO:0007669"/>
    <property type="project" value="InterPro"/>
</dbReference>
<keyword evidence="1" id="KW-0805">Transcription regulation</keyword>
<evidence type="ECO:0000256" key="3">
    <source>
        <dbReference type="ARBA" id="ARBA00023163"/>
    </source>
</evidence>
<dbReference type="SMART" id="SM00866">
    <property type="entry name" value="UTRA"/>
    <property type="match status" value="1"/>
</dbReference>
<dbReference type="SUPFAM" id="SSF46785">
    <property type="entry name" value="Winged helix' DNA-binding domain"/>
    <property type="match status" value="1"/>
</dbReference>
<evidence type="ECO:0000259" key="4">
    <source>
        <dbReference type="PROSITE" id="PS50949"/>
    </source>
</evidence>
<dbReference type="AlphaFoldDB" id="A0AAX1TTW8"/>
<dbReference type="EMBL" id="LS483487">
    <property type="protein sequence ID" value="SQJ06862.1"/>
    <property type="molecule type" value="Genomic_DNA"/>
</dbReference>
<evidence type="ECO:0000256" key="1">
    <source>
        <dbReference type="ARBA" id="ARBA00023015"/>
    </source>
</evidence>
<dbReference type="InterPro" id="IPR000524">
    <property type="entry name" value="Tscrpt_reg_HTH_GntR"/>
</dbReference>
<keyword evidence="3" id="KW-0804">Transcription</keyword>
<dbReference type="GO" id="GO:0003677">
    <property type="term" value="F:DNA binding"/>
    <property type="evidence" value="ECO:0007669"/>
    <property type="project" value="UniProtKB-KW"/>
</dbReference>
<dbReference type="Pfam" id="PF07702">
    <property type="entry name" value="UTRA"/>
    <property type="match status" value="1"/>
</dbReference>
<dbReference type="PRINTS" id="PR00035">
    <property type="entry name" value="HTHGNTR"/>
</dbReference>
<feature type="domain" description="HTH gntR-type" evidence="4">
    <location>
        <begin position="10"/>
        <end position="78"/>
    </location>
</feature>
<dbReference type="Gene3D" id="1.10.10.10">
    <property type="entry name" value="Winged helix-like DNA-binding domain superfamily/Winged helix DNA-binding domain"/>
    <property type="match status" value="1"/>
</dbReference>
<dbReference type="InterPro" id="IPR036390">
    <property type="entry name" value="WH_DNA-bd_sf"/>
</dbReference>
<dbReference type="GO" id="GO:0045892">
    <property type="term" value="P:negative regulation of DNA-templated transcription"/>
    <property type="evidence" value="ECO:0007669"/>
    <property type="project" value="TreeGrafter"/>
</dbReference>
<accession>A0AAX1TTW8</accession>
<dbReference type="SMART" id="SM00345">
    <property type="entry name" value="HTH_GNTR"/>
    <property type="match status" value="1"/>
</dbReference>
<evidence type="ECO:0000313" key="6">
    <source>
        <dbReference type="Proteomes" id="UP000249008"/>
    </source>
</evidence>
<sequence>MCDFDKNNKMPLYGQLMNFLLSEIECDKFKEHEKIPSERDLCDKFNLSRDTVRQAIFQLEKMGYIYKKHGKGTFVAQKQLKPDLYKFYDFTEEMKKLGKEAVSKVLSFEIIPADKYISKALKIKENSNVHRITRLRLVDSIPLIFEKAYLSTEKFDFFSIDELSNSSLCNILKNRFSVKFSKGEETFYPITPDDEITRYLNLMKFQPVIKIERTTFEDEIPVMFTERIIRGDKFKYTITTSF</sequence>
<keyword evidence="2" id="KW-0238">DNA-binding</keyword>
<dbReference type="RefSeq" id="WP_005981769.1">
    <property type="nucleotide sequence ID" value="NZ_BAABXY010000001.1"/>
</dbReference>
<organism evidence="5 6">
    <name type="scientific">Fusobacterium ulcerans</name>
    <dbReference type="NCBI Taxonomy" id="861"/>
    <lineage>
        <taxon>Bacteria</taxon>
        <taxon>Fusobacteriati</taxon>
        <taxon>Fusobacteriota</taxon>
        <taxon>Fusobacteriia</taxon>
        <taxon>Fusobacteriales</taxon>
        <taxon>Fusobacteriaceae</taxon>
        <taxon>Fusobacterium</taxon>
    </lineage>
</organism>
<dbReference type="GeneID" id="78453380"/>
<evidence type="ECO:0000256" key="2">
    <source>
        <dbReference type="ARBA" id="ARBA00023125"/>
    </source>
</evidence>
<reference evidence="5 6" key="1">
    <citation type="submission" date="2018-06" db="EMBL/GenBank/DDBJ databases">
        <authorList>
            <consortium name="Pathogen Informatics"/>
            <person name="Doyle S."/>
        </authorList>
    </citation>
    <scope>NUCLEOTIDE SEQUENCE [LARGE SCALE GENOMIC DNA]</scope>
    <source>
        <strain evidence="5 6">NCTC12112</strain>
    </source>
</reference>
<dbReference type="PROSITE" id="PS50949">
    <property type="entry name" value="HTH_GNTR"/>
    <property type="match status" value="1"/>
</dbReference>
<gene>
    <name evidence="5" type="primary">yvoA_4</name>
    <name evidence="5" type="ORF">NCTC12112_02090</name>
</gene>
<dbReference type="InterPro" id="IPR050679">
    <property type="entry name" value="Bact_HTH_transcr_reg"/>
</dbReference>
<dbReference type="InterPro" id="IPR036388">
    <property type="entry name" value="WH-like_DNA-bd_sf"/>
</dbReference>
<dbReference type="InterPro" id="IPR028978">
    <property type="entry name" value="Chorismate_lyase_/UTRA_dom_sf"/>
</dbReference>